<dbReference type="RefSeq" id="WP_394819809.1">
    <property type="nucleotide sequence ID" value="NZ_JAWJZY010000003.1"/>
</dbReference>
<keyword evidence="3" id="KW-1185">Reference proteome</keyword>
<comment type="caution">
    <text evidence="2">The sequence shown here is derived from an EMBL/GenBank/DDBJ whole genome shotgun (WGS) entry which is preliminary data.</text>
</comment>
<feature type="domain" description="Mce/MlaD" evidence="1">
    <location>
        <begin position="38"/>
        <end position="115"/>
    </location>
</feature>
<dbReference type="Pfam" id="PF02470">
    <property type="entry name" value="MlaD"/>
    <property type="match status" value="1"/>
</dbReference>
<evidence type="ECO:0000313" key="3">
    <source>
        <dbReference type="Proteomes" id="UP001312908"/>
    </source>
</evidence>
<gene>
    <name evidence="2" type="ORF">DOFOFD_07810</name>
</gene>
<dbReference type="InterPro" id="IPR003399">
    <property type="entry name" value="Mce/MlaD"/>
</dbReference>
<dbReference type="InterPro" id="IPR052336">
    <property type="entry name" value="MlaD_Phospholipid_Transporter"/>
</dbReference>
<dbReference type="Proteomes" id="UP001312908">
    <property type="component" value="Unassembled WGS sequence"/>
</dbReference>
<name>A0ABU7U367_9PROT</name>
<proteinExistence type="predicted"/>
<protein>
    <submittedName>
        <fullName evidence="2">Toluene tolerance protein</fullName>
    </submittedName>
</protein>
<evidence type="ECO:0000313" key="2">
    <source>
        <dbReference type="EMBL" id="MEE8658915.1"/>
    </source>
</evidence>
<dbReference type="EMBL" id="JAWJZY010000003">
    <property type="protein sequence ID" value="MEE8658915.1"/>
    <property type="molecule type" value="Genomic_DNA"/>
</dbReference>
<dbReference type="PANTHER" id="PTHR33371:SF4">
    <property type="entry name" value="INTERMEMBRANE PHOSPHOLIPID TRANSPORT SYSTEM BINDING PROTEIN MLAD"/>
    <property type="match status" value="1"/>
</dbReference>
<organism evidence="2 3">
    <name type="scientific">Sorlinia euscelidii</name>
    <dbReference type="NCBI Taxonomy" id="3081148"/>
    <lineage>
        <taxon>Bacteria</taxon>
        <taxon>Pseudomonadati</taxon>
        <taxon>Pseudomonadota</taxon>
        <taxon>Alphaproteobacteria</taxon>
        <taxon>Acetobacterales</taxon>
        <taxon>Acetobacteraceae</taxon>
        <taxon>Sorlinia</taxon>
    </lineage>
</organism>
<reference evidence="2 3" key="1">
    <citation type="submission" date="2023-10" db="EMBL/GenBank/DDBJ databases">
        <title>Sorlinia euscelidii gen. nov., sp. nov., an acetic acid bacteria isolated from the gut of Euscelidius variegatus emitter.</title>
        <authorList>
            <person name="Michoud G."/>
            <person name="Marasco R."/>
            <person name="Seferji K."/>
            <person name="Gonella E."/>
            <person name="Garuglieri E."/>
            <person name="Alma A."/>
            <person name="Mapelli F."/>
            <person name="Borin S."/>
            <person name="Daffonchio D."/>
            <person name="Crotti E."/>
        </authorList>
    </citation>
    <scope>NUCLEOTIDE SEQUENCE [LARGE SCALE GENOMIC DNA]</scope>
    <source>
        <strain evidence="2 3">EV16P</strain>
    </source>
</reference>
<dbReference type="PANTHER" id="PTHR33371">
    <property type="entry name" value="INTERMEMBRANE PHOSPHOLIPID TRANSPORT SYSTEM BINDING PROTEIN MLAD-RELATED"/>
    <property type="match status" value="1"/>
</dbReference>
<evidence type="ECO:0000259" key="1">
    <source>
        <dbReference type="Pfam" id="PF02470"/>
    </source>
</evidence>
<accession>A0ABU7U367</accession>
<sequence>MSQKFRGGAALASLAVLIVALGFTAYIGAHRHVFSGATLQYTALFNSANGLRPGAEVMVSGVTVGQVNMITIDKDTDLAKVVFSIDKNLPLTTDAAVAIVAPDMTSDNALMVNPGHAATRLKPTEMITSTTDQLSLEQQVSDYIFGGHLQ</sequence>